<gene>
    <name evidence="2" type="ORF">ENP34_08845</name>
</gene>
<reference evidence="2" key="1">
    <citation type="journal article" date="2020" name="mSystems">
        <title>Genome- and Community-Level Interaction Insights into Carbon Utilization and Element Cycling Functions of Hydrothermarchaeota in Hydrothermal Sediment.</title>
        <authorList>
            <person name="Zhou Z."/>
            <person name="Liu Y."/>
            <person name="Xu W."/>
            <person name="Pan J."/>
            <person name="Luo Z.H."/>
            <person name="Li M."/>
        </authorList>
    </citation>
    <scope>NUCLEOTIDE SEQUENCE [LARGE SCALE GENOMIC DNA]</scope>
    <source>
        <strain evidence="2">SpSt-210</strain>
    </source>
</reference>
<dbReference type="PANTHER" id="PTHR46066">
    <property type="entry name" value="CHITINASE DOMAIN-CONTAINING PROTEIN 1 FAMILY MEMBER"/>
    <property type="match status" value="1"/>
</dbReference>
<dbReference type="GO" id="GO:0005975">
    <property type="term" value="P:carbohydrate metabolic process"/>
    <property type="evidence" value="ECO:0007669"/>
    <property type="project" value="InterPro"/>
</dbReference>
<organism evidence="2">
    <name type="scientific">Thermorudis peleae</name>
    <dbReference type="NCBI Taxonomy" id="1382356"/>
    <lineage>
        <taxon>Bacteria</taxon>
        <taxon>Pseudomonadati</taxon>
        <taxon>Thermomicrobiota</taxon>
        <taxon>Thermomicrobia</taxon>
        <taxon>Thermomicrobia incertae sedis</taxon>
        <taxon>Thermorudis</taxon>
    </lineage>
</organism>
<comment type="caution">
    <text evidence="2">The sequence shown here is derived from an EMBL/GenBank/DDBJ whole genome shotgun (WGS) entry which is preliminary data.</text>
</comment>
<dbReference type="InterPro" id="IPR017853">
    <property type="entry name" value="GH"/>
</dbReference>
<dbReference type="InterPro" id="IPR001223">
    <property type="entry name" value="Glyco_hydro18_cat"/>
</dbReference>
<evidence type="ECO:0000259" key="1">
    <source>
        <dbReference type="PROSITE" id="PS51910"/>
    </source>
</evidence>
<sequence>MLERRHREFFTWVRDERGLETIRQHGDRVTHVGLFFFQVDATGRITGELPASTAEVAAAWPHITWLLTIRNDGIESIWRALLIDRVAQDRFISEIHRILNRYWWASGVDIDLERGPNDLKDEIYALYARISREVRGRGAQRHVHLDLPPMDGPGQTIGPEQWCEYERLRDLADTVVVMTYGYAWSGSSPGATSPVAWVRRVMEYAARAFDAERQLFMGVPQYGYRWQLYGYPGQPGVFPTGPYRGVGAGFESFLWWMAGKLSHTDQYRSGRETQRYVPFASFYDERDFVHRLHLHIYDYPGAGEEDARETPPVHLENWDRPFLTCYQKTQRASFGTIAVDLAGTDYTEASGAFTADPETGMIAPRRPVIDEERDVFEEDCIVTYAFDVPSGTWDVVVNVEFPFWDRQRLAFELDGIPLTVGNVPQWYPYHRQRHWWKLGTVTGGSHTLTLLGAGSQYGTRLYRVRVCSAFSEEFYGGEARFTLRPRPFLDVQRRRAWPHGGRFILTLELLRRDPDYAPMWYDDFRAWSPAAPPPEPYYRVVDGDWQVTGDLERWLEGQGIVELAYDGFEGVVVRADLELVGTAPAGVSFGEVWLALNPATGRVELYRGTTLLAAQSREVVTGARYRLALRVRRDTVNAFLDRERVLEVSLGSAPSGAPGVRSQGAVAVHLFEVRDSTWRMPMEAVDVVLPGGSEVTLGRIPRDGVTWDPRWEYFAIPDGEEEETRQPPADGMPVTISLDWDYVHTPSFQLAGPGDYPVIIRYRDAGVWLSRLYLGDADGFSIAIFPDAETVLRLSDIAAYDYRCRGVAMWAVGLEDPQLWAQLVRHV</sequence>
<dbReference type="GO" id="GO:0016787">
    <property type="term" value="F:hydrolase activity"/>
    <property type="evidence" value="ECO:0007669"/>
    <property type="project" value="UniProtKB-KW"/>
</dbReference>
<dbReference type="Gene3D" id="3.20.20.80">
    <property type="entry name" value="Glycosidases"/>
    <property type="match status" value="1"/>
</dbReference>
<dbReference type="Gene3D" id="2.60.120.560">
    <property type="entry name" value="Exo-inulinase, domain 1"/>
    <property type="match status" value="1"/>
</dbReference>
<dbReference type="PROSITE" id="PS51910">
    <property type="entry name" value="GH18_2"/>
    <property type="match status" value="1"/>
</dbReference>
<evidence type="ECO:0000313" key="2">
    <source>
        <dbReference type="EMBL" id="HEG91535.1"/>
    </source>
</evidence>
<dbReference type="EMBL" id="DSIY01000206">
    <property type="protein sequence ID" value="HEG91535.1"/>
    <property type="molecule type" value="Genomic_DNA"/>
</dbReference>
<dbReference type="AlphaFoldDB" id="A0A831TGB3"/>
<proteinExistence type="predicted"/>
<dbReference type="CDD" id="cd02795">
    <property type="entry name" value="CBM6-CBM35-CBM36_like"/>
    <property type="match status" value="1"/>
</dbReference>
<dbReference type="Pfam" id="PF00704">
    <property type="entry name" value="Glyco_hydro_18"/>
    <property type="match status" value="1"/>
</dbReference>
<accession>A0A831TGB3</accession>
<name>A0A831TGB3_9BACT</name>
<feature type="domain" description="GH18" evidence="1">
    <location>
        <begin position="4"/>
        <end position="272"/>
    </location>
</feature>
<dbReference type="SUPFAM" id="SSF51445">
    <property type="entry name" value="(Trans)glycosidases"/>
    <property type="match status" value="1"/>
</dbReference>
<keyword evidence="2" id="KW-0378">Hydrolase</keyword>
<dbReference type="PANTHER" id="PTHR46066:SF2">
    <property type="entry name" value="CHITINASE DOMAIN-CONTAINING PROTEIN 1"/>
    <property type="match status" value="1"/>
</dbReference>
<protein>
    <submittedName>
        <fullName evidence="2">Glycosyl hydrolase</fullName>
    </submittedName>
</protein>